<dbReference type="InterPro" id="IPR011250">
    <property type="entry name" value="OMP/PagP_B-barrel"/>
</dbReference>
<keyword evidence="8" id="KW-1185">Reference proteome</keyword>
<protein>
    <submittedName>
        <fullName evidence="7">Porin family protein</fullName>
    </submittedName>
</protein>
<dbReference type="InterPro" id="IPR051692">
    <property type="entry name" value="OMP-like"/>
</dbReference>
<dbReference type="SUPFAM" id="SSF56925">
    <property type="entry name" value="OMPA-like"/>
    <property type="match status" value="1"/>
</dbReference>
<evidence type="ECO:0000259" key="6">
    <source>
        <dbReference type="Pfam" id="PF13505"/>
    </source>
</evidence>
<dbReference type="GO" id="GO:0016020">
    <property type="term" value="C:membrane"/>
    <property type="evidence" value="ECO:0007669"/>
    <property type="project" value="UniProtKB-SubCell"/>
</dbReference>
<dbReference type="InterPro" id="IPR027385">
    <property type="entry name" value="Beta-barrel_OMP"/>
</dbReference>
<evidence type="ECO:0000256" key="5">
    <source>
        <dbReference type="SAM" id="SignalP"/>
    </source>
</evidence>
<keyword evidence="3" id="KW-0472">Membrane</keyword>
<dbReference type="Pfam" id="PF13505">
    <property type="entry name" value="OMP_b-brl"/>
    <property type="match status" value="1"/>
</dbReference>
<dbReference type="Gene3D" id="2.40.160.20">
    <property type="match status" value="1"/>
</dbReference>
<dbReference type="RefSeq" id="WP_150444602.1">
    <property type="nucleotide sequence ID" value="NZ_VYQE01000002.1"/>
</dbReference>
<evidence type="ECO:0000313" key="7">
    <source>
        <dbReference type="EMBL" id="KAA9009069.1"/>
    </source>
</evidence>
<accession>A0A5J5GLA4</accession>
<dbReference type="Proteomes" id="UP000326554">
    <property type="component" value="Unassembled WGS sequence"/>
</dbReference>
<reference evidence="7 8" key="1">
    <citation type="submission" date="2019-09" db="EMBL/GenBank/DDBJ databases">
        <authorList>
            <person name="Park J.-S."/>
            <person name="Choi H.-J."/>
        </authorList>
    </citation>
    <scope>NUCLEOTIDE SEQUENCE [LARGE SCALE GENOMIC DNA]</scope>
    <source>
        <strain evidence="7 8">176SS1-4</strain>
    </source>
</reference>
<comment type="caution">
    <text evidence="7">The sequence shown here is derived from an EMBL/GenBank/DDBJ whole genome shotgun (WGS) entry which is preliminary data.</text>
</comment>
<feature type="chain" id="PRO_5023858011" evidence="5">
    <location>
        <begin position="20"/>
        <end position="204"/>
    </location>
</feature>
<comment type="similarity">
    <text evidence="4">Belongs to the Omp25/RopB family.</text>
</comment>
<proteinExistence type="inferred from homology"/>
<evidence type="ECO:0000313" key="8">
    <source>
        <dbReference type="Proteomes" id="UP000326554"/>
    </source>
</evidence>
<dbReference type="PANTHER" id="PTHR34001">
    <property type="entry name" value="BLL7405 PROTEIN"/>
    <property type="match status" value="1"/>
</dbReference>
<gene>
    <name evidence="7" type="ORF">F3S47_07380</name>
</gene>
<dbReference type="PANTHER" id="PTHR34001:SF3">
    <property type="entry name" value="BLL7405 PROTEIN"/>
    <property type="match status" value="1"/>
</dbReference>
<name>A0A5J5GLA4_9RHOB</name>
<feature type="signal peptide" evidence="5">
    <location>
        <begin position="1"/>
        <end position="19"/>
    </location>
</feature>
<evidence type="ECO:0000256" key="1">
    <source>
        <dbReference type="ARBA" id="ARBA00004370"/>
    </source>
</evidence>
<evidence type="ECO:0000256" key="2">
    <source>
        <dbReference type="ARBA" id="ARBA00022729"/>
    </source>
</evidence>
<dbReference type="AlphaFoldDB" id="A0A5J5GLA4"/>
<evidence type="ECO:0000256" key="4">
    <source>
        <dbReference type="ARBA" id="ARBA00038306"/>
    </source>
</evidence>
<organism evidence="7 8">
    <name type="scientific">Histidinibacterium aquaticum</name>
    <dbReference type="NCBI Taxonomy" id="2613962"/>
    <lineage>
        <taxon>Bacteria</taxon>
        <taxon>Pseudomonadati</taxon>
        <taxon>Pseudomonadota</taxon>
        <taxon>Alphaproteobacteria</taxon>
        <taxon>Rhodobacterales</taxon>
        <taxon>Paracoccaceae</taxon>
        <taxon>Histidinibacterium</taxon>
    </lineage>
</organism>
<evidence type="ECO:0000256" key="3">
    <source>
        <dbReference type="ARBA" id="ARBA00023136"/>
    </source>
</evidence>
<keyword evidence="2 5" id="KW-0732">Signal</keyword>
<feature type="domain" description="Outer membrane protein beta-barrel" evidence="6">
    <location>
        <begin position="42"/>
        <end position="204"/>
    </location>
</feature>
<sequence length="204" mass="20962">MKTLTISALALVAAGPLSAAGLDQPAADPVVPVQPVAPAPVVSTGGDWSGFYGGAQLGYGQIEAEDAAPSGDAEGEGATYGLHAGYLYDFGAVVAGAEVDYDWTNIEDEDTGTEVDDIARAKLRLGYDAGRILPYVTAGAAMAETSGGLSGEDTGRFAGVGMEYRVRDGVRVGAEVLKHEFEDFDDSGVDVSATTANARVSFEF</sequence>
<dbReference type="EMBL" id="VYQE01000002">
    <property type="protein sequence ID" value="KAA9009069.1"/>
    <property type="molecule type" value="Genomic_DNA"/>
</dbReference>
<comment type="subcellular location">
    <subcellularLocation>
        <location evidence="1">Membrane</location>
    </subcellularLocation>
</comment>